<keyword evidence="9" id="KW-0121">Carboxypeptidase</keyword>
<dbReference type="OrthoDB" id="9768147at2"/>
<dbReference type="RefSeq" id="WP_097111966.1">
    <property type="nucleotide sequence ID" value="NZ_OBEB01000005.1"/>
</dbReference>
<feature type="chain" id="PRO_5012628520" evidence="7">
    <location>
        <begin position="23"/>
        <end position="1013"/>
    </location>
</feature>
<dbReference type="InterPro" id="IPR037066">
    <property type="entry name" value="Plug_dom_sf"/>
</dbReference>
<dbReference type="Gene3D" id="2.40.170.20">
    <property type="entry name" value="TonB-dependent receptor, beta-barrel domain"/>
    <property type="match status" value="1"/>
</dbReference>
<dbReference type="InterPro" id="IPR036942">
    <property type="entry name" value="Beta-barrel_TonB_sf"/>
</dbReference>
<keyword evidence="6" id="KW-0998">Cell outer membrane</keyword>
<dbReference type="GO" id="GO:0030246">
    <property type="term" value="F:carbohydrate binding"/>
    <property type="evidence" value="ECO:0007669"/>
    <property type="project" value="InterPro"/>
</dbReference>
<dbReference type="GO" id="GO:0015344">
    <property type="term" value="F:siderophore uptake transmembrane transporter activity"/>
    <property type="evidence" value="ECO:0007669"/>
    <property type="project" value="TreeGrafter"/>
</dbReference>
<evidence type="ECO:0000256" key="1">
    <source>
        <dbReference type="ARBA" id="ARBA00004571"/>
    </source>
</evidence>
<sequence>MKIKHIALSVALALGASNIAMAQETSSSIEGSITTPSGTPAAGTKITVIHVPSGSSKTVETNSNGTFSLSGLRVGGPYRVIVDSTVFQDTTVDDVFLTLGETFNVGLQLDETSNIEVINVTASRLAATAFGQISPSATFDLDDLQKAPSINRNITDIIRMDPRVYVDETRGDANPVQCVGKSNRFNSLTVDGVKLNDSFGLGSSGYPTVRMPFSYDAIDQVSVEIAPFDAVYTGFTGCNINAVTKSGTNTVKGGLFFDYGSDALQGDSLEGDNINLPDNSDKRFGFNVGFPLVQDKLFAFVSYEKYEGNSIFTRGTIDSGAINEVSLRQEDLNEIVRIANDLYQYDPGPVPTSLPEEDEKILLKLDWNINYDHRLSYTYNYNDGNFFNTSDGSSNEFELLNHIYEIGAELNSHQLSFYSDWTNKFSTEVRLSHLELDNRQISIENQSGLVGGGNFGEVQVRVVNPDSSDVVTVYLGGDDSRQANDLDYDVAGLILRGKYVTDNDHTFTFGYEREELDVFNVFVQHTETELRFRSIADFESGNPSAIYYNNAPSQDPNDAAAVWDYAINSLYVQDEFYPTDNLKLKVGLRYDWYTTDSRPVENTEFTADYGFANNANLDGEGLIQPRIGFNYSLTDSTDLRGGLGIFSGGNPNVWFSNNFSNNNVLQFGQRGRNFGYTDGSRSLFDDDVVYRGVEDGVPSGPGYGIPSELYDGVSAGQGDNNEINYFDPDFKIPTETKLSFGATHVTEQDYVLQADLLVSVTKDQAIVLRGDLEQTGTNAEGYPIYDSVRMPSFVLTNSSEDSTSYTVSFGLMKSWDNGISLTTGYAYNHAEDVQPMTSSVAFSNYQYRAFTDPQEQVSSLSDYNIEHRLTVAMTYDVQFFDGYDTTFSAFGLIQSGRPYSRTIPRDDVNDIYGFNPYLDSNNVLPIGNKRNGEDGSWWNKVDVRVSQQLPGFVKGHNASIFFVIDNFTNLLNDDWGIAERVSFNTVDFDDTTPENRQGDASLWQMRIGLNYNF</sequence>
<reference evidence="10" key="1">
    <citation type="submission" date="2017-09" db="EMBL/GenBank/DDBJ databases">
        <authorList>
            <person name="Varghese N."/>
            <person name="Submissions S."/>
        </authorList>
    </citation>
    <scope>NUCLEOTIDE SEQUENCE [LARGE SCALE GENOMIC DNA]</scope>
    <source>
        <strain evidence="10">CGMCC 1.12461</strain>
    </source>
</reference>
<dbReference type="Gene3D" id="2.60.40.1120">
    <property type="entry name" value="Carboxypeptidase-like, regulatory domain"/>
    <property type="match status" value="1"/>
</dbReference>
<keyword evidence="9" id="KW-0645">Protease</keyword>
<evidence type="ECO:0000313" key="10">
    <source>
        <dbReference type="Proteomes" id="UP000219353"/>
    </source>
</evidence>
<feature type="domain" description="TonB-dependent transporter Oar-like beta-barrel" evidence="8">
    <location>
        <begin position="243"/>
        <end position="308"/>
    </location>
</feature>
<evidence type="ECO:0000256" key="4">
    <source>
        <dbReference type="ARBA" id="ARBA00022692"/>
    </source>
</evidence>
<dbReference type="PANTHER" id="PTHR30069">
    <property type="entry name" value="TONB-DEPENDENT OUTER MEMBRANE RECEPTOR"/>
    <property type="match status" value="1"/>
</dbReference>
<evidence type="ECO:0000256" key="5">
    <source>
        <dbReference type="ARBA" id="ARBA00023136"/>
    </source>
</evidence>
<keyword evidence="10" id="KW-1185">Reference proteome</keyword>
<dbReference type="SUPFAM" id="SSF49452">
    <property type="entry name" value="Starch-binding domain-like"/>
    <property type="match status" value="1"/>
</dbReference>
<dbReference type="GO" id="GO:0009279">
    <property type="term" value="C:cell outer membrane"/>
    <property type="evidence" value="ECO:0007669"/>
    <property type="project" value="UniProtKB-SubCell"/>
</dbReference>
<evidence type="ECO:0000259" key="8">
    <source>
        <dbReference type="Pfam" id="PF25183"/>
    </source>
</evidence>
<feature type="domain" description="TonB-dependent transporter Oar-like beta-barrel" evidence="8">
    <location>
        <begin position="352"/>
        <end position="883"/>
    </location>
</feature>
<dbReference type="PANTHER" id="PTHR30069:SF46">
    <property type="entry name" value="OAR PROTEIN"/>
    <property type="match status" value="1"/>
</dbReference>
<dbReference type="Pfam" id="PF25183">
    <property type="entry name" value="OMP_b-brl_4"/>
    <property type="match status" value="2"/>
</dbReference>
<dbReference type="EMBL" id="OBEB01000005">
    <property type="protein sequence ID" value="SNY53753.1"/>
    <property type="molecule type" value="Genomic_DNA"/>
</dbReference>
<keyword evidence="9" id="KW-0378">Hydrolase</keyword>
<dbReference type="Gene3D" id="2.170.130.10">
    <property type="entry name" value="TonB-dependent receptor, plug domain"/>
    <property type="match status" value="1"/>
</dbReference>
<dbReference type="InterPro" id="IPR039426">
    <property type="entry name" value="TonB-dep_rcpt-like"/>
</dbReference>
<gene>
    <name evidence="9" type="ORF">SAMN06297280_2446</name>
</gene>
<feature type="signal peptide" evidence="7">
    <location>
        <begin position="1"/>
        <end position="22"/>
    </location>
</feature>
<dbReference type="GO" id="GO:0044718">
    <property type="term" value="P:siderophore transmembrane transport"/>
    <property type="evidence" value="ECO:0007669"/>
    <property type="project" value="TreeGrafter"/>
</dbReference>
<evidence type="ECO:0000256" key="7">
    <source>
        <dbReference type="SAM" id="SignalP"/>
    </source>
</evidence>
<protein>
    <submittedName>
        <fullName evidence="9">Carboxypeptidase regulatory-like domain-containing protein</fullName>
    </submittedName>
</protein>
<dbReference type="GO" id="GO:0004180">
    <property type="term" value="F:carboxypeptidase activity"/>
    <property type="evidence" value="ECO:0007669"/>
    <property type="project" value="UniProtKB-KW"/>
</dbReference>
<dbReference type="Pfam" id="PF13620">
    <property type="entry name" value="CarboxypepD_reg"/>
    <property type="match status" value="1"/>
</dbReference>
<keyword evidence="2" id="KW-0813">Transport</keyword>
<dbReference type="InterPro" id="IPR013784">
    <property type="entry name" value="Carb-bd-like_fold"/>
</dbReference>
<accession>A0A285J107</accession>
<dbReference type="InterPro" id="IPR057601">
    <property type="entry name" value="Oar-like_b-barrel"/>
</dbReference>
<dbReference type="SUPFAM" id="SSF56935">
    <property type="entry name" value="Porins"/>
    <property type="match status" value="1"/>
</dbReference>
<keyword evidence="3" id="KW-1134">Transmembrane beta strand</keyword>
<proteinExistence type="predicted"/>
<comment type="subcellular location">
    <subcellularLocation>
        <location evidence="1">Cell outer membrane</location>
        <topology evidence="1">Multi-pass membrane protein</topology>
    </subcellularLocation>
</comment>
<evidence type="ECO:0000256" key="3">
    <source>
        <dbReference type="ARBA" id="ARBA00022452"/>
    </source>
</evidence>
<organism evidence="9 10">
    <name type="scientific">Arsukibacterium tuosuense</name>
    <dbReference type="NCBI Taxonomy" id="1323745"/>
    <lineage>
        <taxon>Bacteria</taxon>
        <taxon>Pseudomonadati</taxon>
        <taxon>Pseudomonadota</taxon>
        <taxon>Gammaproteobacteria</taxon>
        <taxon>Chromatiales</taxon>
        <taxon>Chromatiaceae</taxon>
        <taxon>Arsukibacterium</taxon>
    </lineage>
</organism>
<keyword evidence="7" id="KW-0732">Signal</keyword>
<evidence type="ECO:0000256" key="6">
    <source>
        <dbReference type="ARBA" id="ARBA00023237"/>
    </source>
</evidence>
<keyword evidence="5" id="KW-0472">Membrane</keyword>
<keyword evidence="4" id="KW-0812">Transmembrane</keyword>
<evidence type="ECO:0000256" key="2">
    <source>
        <dbReference type="ARBA" id="ARBA00022448"/>
    </source>
</evidence>
<dbReference type="AlphaFoldDB" id="A0A285J107"/>
<name>A0A285J107_9GAMM</name>
<evidence type="ECO:0000313" key="9">
    <source>
        <dbReference type="EMBL" id="SNY53753.1"/>
    </source>
</evidence>
<dbReference type="Proteomes" id="UP000219353">
    <property type="component" value="Unassembled WGS sequence"/>
</dbReference>